<dbReference type="PANTHER" id="PTHR42870:SF1">
    <property type="entry name" value="NON-SPECIFIC LIPID-TRANSFER PROTEIN-LIKE 2"/>
    <property type="match status" value="1"/>
</dbReference>
<dbReference type="InterPro" id="IPR020615">
    <property type="entry name" value="Thiolase_acyl_enz_int_AS"/>
</dbReference>
<dbReference type="InterPro" id="IPR031303">
    <property type="entry name" value="C5_meth_CS"/>
</dbReference>
<accession>A0A1J8Q805</accession>
<dbReference type="Gene3D" id="3.90.120.10">
    <property type="entry name" value="DNA Methylase, subunit A, domain 2"/>
    <property type="match status" value="1"/>
</dbReference>
<keyword evidence="2 4" id="KW-0808">Transferase</keyword>
<comment type="similarity">
    <text evidence="4">Belongs to the class I-like SAM-binding methyltransferase superfamily. C5-methyltransferase family.</text>
</comment>
<dbReference type="Gene3D" id="3.40.50.150">
    <property type="entry name" value="Vaccinia Virus protein VP39"/>
    <property type="match status" value="1"/>
</dbReference>
<evidence type="ECO:0000259" key="6">
    <source>
        <dbReference type="Pfam" id="PF22691"/>
    </source>
</evidence>
<evidence type="ECO:0000313" key="8">
    <source>
        <dbReference type="Proteomes" id="UP000183567"/>
    </source>
</evidence>
<dbReference type="PROSITE" id="PS00098">
    <property type="entry name" value="THIOLASE_1"/>
    <property type="match status" value="1"/>
</dbReference>
<dbReference type="Pfam" id="PF00145">
    <property type="entry name" value="DNA_methylase"/>
    <property type="match status" value="1"/>
</dbReference>
<keyword evidence="8" id="KW-1185">Reference proteome</keyword>
<dbReference type="PANTHER" id="PTHR42870">
    <property type="entry name" value="ACETYL-COA C-ACETYLTRANSFERASE"/>
    <property type="match status" value="1"/>
</dbReference>
<comment type="caution">
    <text evidence="7">The sequence shown here is derived from an EMBL/GenBank/DDBJ whole genome shotgun (WGS) entry which is preliminary data.</text>
</comment>
<feature type="domain" description="Thiolase N-terminal" evidence="5">
    <location>
        <begin position="370"/>
        <end position="596"/>
    </location>
</feature>
<dbReference type="InterPro" id="IPR020616">
    <property type="entry name" value="Thiolase_N"/>
</dbReference>
<feature type="domain" description="Thiolase C-terminal" evidence="6">
    <location>
        <begin position="639"/>
        <end position="743"/>
    </location>
</feature>
<dbReference type="InterPro" id="IPR016039">
    <property type="entry name" value="Thiolase-like"/>
</dbReference>
<dbReference type="OrthoDB" id="542135at2759"/>
<dbReference type="SUPFAM" id="SSF53901">
    <property type="entry name" value="Thiolase-like"/>
    <property type="match status" value="2"/>
</dbReference>
<evidence type="ECO:0000256" key="4">
    <source>
        <dbReference type="PROSITE-ProRule" id="PRU01016"/>
    </source>
</evidence>
<name>A0A1J8Q805_9AGAM</name>
<gene>
    <name evidence="7" type="ORF">AZE42_03305</name>
</gene>
<dbReference type="STRING" id="180088.A0A1J8Q805"/>
<proteinExistence type="inferred from homology"/>
<dbReference type="GO" id="GO:0032259">
    <property type="term" value="P:methylation"/>
    <property type="evidence" value="ECO:0007669"/>
    <property type="project" value="UniProtKB-KW"/>
</dbReference>
<dbReference type="InterPro" id="IPR029063">
    <property type="entry name" value="SAM-dependent_MTases_sf"/>
</dbReference>
<dbReference type="InterPro" id="IPR001525">
    <property type="entry name" value="C5_MeTfrase"/>
</dbReference>
<evidence type="ECO:0000256" key="3">
    <source>
        <dbReference type="ARBA" id="ARBA00022691"/>
    </source>
</evidence>
<dbReference type="InterPro" id="IPR055140">
    <property type="entry name" value="Thiolase_C_2"/>
</dbReference>
<dbReference type="Proteomes" id="UP000183567">
    <property type="component" value="Unassembled WGS sequence"/>
</dbReference>
<evidence type="ECO:0000313" key="7">
    <source>
        <dbReference type="EMBL" id="OJA16775.1"/>
    </source>
</evidence>
<evidence type="ECO:0000256" key="1">
    <source>
        <dbReference type="ARBA" id="ARBA00022603"/>
    </source>
</evidence>
<dbReference type="EMBL" id="LVVM01002361">
    <property type="protein sequence ID" value="OJA16775.1"/>
    <property type="molecule type" value="Genomic_DNA"/>
</dbReference>
<evidence type="ECO:0000256" key="2">
    <source>
        <dbReference type="ARBA" id="ARBA00022679"/>
    </source>
</evidence>
<dbReference type="NCBIfam" id="NF006102">
    <property type="entry name" value="PRK08256.1"/>
    <property type="match status" value="1"/>
</dbReference>
<dbReference type="PRINTS" id="PR00105">
    <property type="entry name" value="C5METTRFRASE"/>
</dbReference>
<reference evidence="7 8" key="1">
    <citation type="submission" date="2016-03" db="EMBL/GenBank/DDBJ databases">
        <title>Comparative genomics of the ectomycorrhizal sister species Rhizopogon vinicolor and Rhizopogon vesiculosus (Basidiomycota: Boletales) reveals a divergence of the mating type B locus.</title>
        <authorList>
            <person name="Mujic A.B."/>
            <person name="Kuo A."/>
            <person name="Tritt A."/>
            <person name="Lipzen A."/>
            <person name="Chen C."/>
            <person name="Johnson J."/>
            <person name="Sharma A."/>
            <person name="Barry K."/>
            <person name="Grigoriev I.V."/>
            <person name="Spatafora J.W."/>
        </authorList>
    </citation>
    <scope>NUCLEOTIDE SEQUENCE [LARGE SCALE GENOMIC DNA]</scope>
    <source>
        <strain evidence="7 8">AM-OR11-056</strain>
    </source>
</reference>
<organism evidence="7 8">
    <name type="scientific">Rhizopogon vesiculosus</name>
    <dbReference type="NCBI Taxonomy" id="180088"/>
    <lineage>
        <taxon>Eukaryota</taxon>
        <taxon>Fungi</taxon>
        <taxon>Dikarya</taxon>
        <taxon>Basidiomycota</taxon>
        <taxon>Agaricomycotina</taxon>
        <taxon>Agaricomycetes</taxon>
        <taxon>Agaricomycetidae</taxon>
        <taxon>Boletales</taxon>
        <taxon>Suillineae</taxon>
        <taxon>Rhizopogonaceae</taxon>
        <taxon>Rhizopogon</taxon>
    </lineage>
</organism>
<dbReference type="Gene3D" id="3.40.47.10">
    <property type="match status" value="1"/>
</dbReference>
<dbReference type="PROSITE" id="PS51679">
    <property type="entry name" value="SAM_MT_C5"/>
    <property type="match status" value="1"/>
</dbReference>
<dbReference type="AlphaFoldDB" id="A0A1J8Q805"/>
<keyword evidence="3 4" id="KW-0949">S-adenosyl-L-methionine</keyword>
<dbReference type="GO" id="GO:0008168">
    <property type="term" value="F:methyltransferase activity"/>
    <property type="evidence" value="ECO:0007669"/>
    <property type="project" value="UniProtKB-KW"/>
</dbReference>
<dbReference type="Pfam" id="PF00108">
    <property type="entry name" value="Thiolase_N"/>
    <property type="match status" value="1"/>
</dbReference>
<dbReference type="PROSITE" id="PS00095">
    <property type="entry name" value="C5_MTASE_2"/>
    <property type="match status" value="1"/>
</dbReference>
<dbReference type="Pfam" id="PF22691">
    <property type="entry name" value="Thiolase_C_1"/>
    <property type="match status" value="1"/>
</dbReference>
<dbReference type="GO" id="GO:0016747">
    <property type="term" value="F:acyltransferase activity, transferring groups other than amino-acyl groups"/>
    <property type="evidence" value="ECO:0007669"/>
    <property type="project" value="InterPro"/>
</dbReference>
<keyword evidence="1 4" id="KW-0489">Methyltransferase</keyword>
<dbReference type="SUPFAM" id="SSF53335">
    <property type="entry name" value="S-adenosyl-L-methionine-dependent methyltransferases"/>
    <property type="match status" value="1"/>
</dbReference>
<evidence type="ECO:0000259" key="5">
    <source>
        <dbReference type="Pfam" id="PF00108"/>
    </source>
</evidence>
<dbReference type="CDD" id="cd00829">
    <property type="entry name" value="SCP-x_thiolase"/>
    <property type="match status" value="1"/>
</dbReference>
<sequence length="822" mass="90810">MHVRGIEFYSGIGGLHLALRQSRLAGSPVKAFDWDQTACQVYAANYGAKTISRTDISTLSAVDLLCLHADLWLLSPSCQPYTVLNPSARGEADPRAKSFLHLIDHVLPDLAAQDSHPRYMLIENVAGFQDSTTRRYLVNTLRRLGYVIAEFLLSPVQFGIPNSRLRYYLLAKIPPLRFYGIQESDIDRVHDKIPGARLDIPVHLLREYMDPALADEIFLRHKVPDRILSKWGRLFDIVLPSGRRSCCFTRGYTQLVERAGSILQLNEGLDTTEVFDKFLEAQSRGNEDAVRILDQLRLRYFTPSELLRIFRFEEPESSQGFVWPLNISLKSKYRLIGNSVNVEVVRHLIDYLFNDEDYFNMPKSQFQRTFIVGCGCTAFIKPRGLRTTEDMGLEAGTKALLDAGITYDEVETAFVGYCYGDSTSGQRALYGLGMTGIPITNVNNNCSTGSTALFHANNAVKSGLVDCALALGFERMAPGSLGTNFPDRPPPTLLFNKRTVALEETLSSGTNFGPGAPRMFGNAGQEYMDKFGAEVKHLAMIAAKNHAHSVKNPYSQFRSGWTVDQVLQAPKITAQLTKFMCSPTSDGAACCIVASEDFVHAHRLENQAIEIVAQGLETDEPVAYDTQSPMEVVGYGMSKRCADKVFKAAGFADGQRDLVGVVELHDCFSANELIMYPALGLCAPDEAHKMVERGDNTYGGKYVVNPSGGLEAKGHPLGATGLGMHFYITMQLREWAGPMQAPGLFDIADKRGKYGLVHNIGIGGAVVVSLLRRPEFYKTGGSDGKARLGYNHAHECRPVTLADVDKVKSKKSSKFVLQHAKL</sequence>
<feature type="active site" evidence="4">
    <location>
        <position position="78"/>
    </location>
</feature>
<protein>
    <submittedName>
        <fullName evidence="7">Uncharacterized protein</fullName>
    </submittedName>
</protein>